<protein>
    <recommendedName>
        <fullName evidence="8">LITAF domain-containing protein</fullName>
    </recommendedName>
</protein>
<comment type="subcellular location">
    <subcellularLocation>
        <location evidence="2">Endosome membrane</location>
        <topology evidence="2">Peripheral membrane protein</topology>
    </subcellularLocation>
    <subcellularLocation>
        <location evidence="1">Late endosome membrane</location>
    </subcellularLocation>
    <subcellularLocation>
        <location evidence="3">Lysosome membrane</location>
        <topology evidence="3">Peripheral membrane protein</topology>
        <orientation evidence="3">Cytoplasmic side</orientation>
    </subcellularLocation>
</comment>
<dbReference type="Pfam" id="PF10601">
    <property type="entry name" value="zf-LITAF-like"/>
    <property type="match status" value="1"/>
</dbReference>
<keyword evidence="7" id="KW-0472">Membrane</keyword>
<keyword evidence="10" id="KW-1185">Reference proteome</keyword>
<organism evidence="9 10">
    <name type="scientific">Iphiclides podalirius</name>
    <name type="common">scarce swallowtail</name>
    <dbReference type="NCBI Taxonomy" id="110791"/>
    <lineage>
        <taxon>Eukaryota</taxon>
        <taxon>Metazoa</taxon>
        <taxon>Ecdysozoa</taxon>
        <taxon>Arthropoda</taxon>
        <taxon>Hexapoda</taxon>
        <taxon>Insecta</taxon>
        <taxon>Pterygota</taxon>
        <taxon>Neoptera</taxon>
        <taxon>Endopterygota</taxon>
        <taxon>Lepidoptera</taxon>
        <taxon>Glossata</taxon>
        <taxon>Ditrysia</taxon>
        <taxon>Papilionoidea</taxon>
        <taxon>Papilionidae</taxon>
        <taxon>Papilioninae</taxon>
        <taxon>Iphiclides</taxon>
    </lineage>
</organism>
<sequence length="112" mass="12176">MNTDMDPLVAEDSQGKDCIPLNSANTQVAATQSAVMPAPQPMGPSNTVTHCPHCQATVKTSIKRTATTRTHLTALLCCVLCCCCCIPYCMDSTRNTDHYCPNCDRFLGTYQK</sequence>
<proteinExistence type="inferred from homology"/>
<evidence type="ECO:0000256" key="4">
    <source>
        <dbReference type="ARBA" id="ARBA00005975"/>
    </source>
</evidence>
<evidence type="ECO:0000256" key="6">
    <source>
        <dbReference type="ARBA" id="ARBA00022833"/>
    </source>
</evidence>
<evidence type="ECO:0000256" key="7">
    <source>
        <dbReference type="ARBA" id="ARBA00023136"/>
    </source>
</evidence>
<evidence type="ECO:0000259" key="8">
    <source>
        <dbReference type="PROSITE" id="PS51837"/>
    </source>
</evidence>
<evidence type="ECO:0000256" key="1">
    <source>
        <dbReference type="ARBA" id="ARBA00004414"/>
    </source>
</evidence>
<comment type="similarity">
    <text evidence="4">Belongs to the CDIP1/LITAF family.</text>
</comment>
<dbReference type="SMART" id="SM00714">
    <property type="entry name" value="LITAF"/>
    <property type="match status" value="1"/>
</dbReference>
<evidence type="ECO:0000256" key="3">
    <source>
        <dbReference type="ARBA" id="ARBA00004630"/>
    </source>
</evidence>
<evidence type="ECO:0000256" key="5">
    <source>
        <dbReference type="ARBA" id="ARBA00022723"/>
    </source>
</evidence>
<accession>A0ABN8IZW5</accession>
<feature type="non-terminal residue" evidence="9">
    <location>
        <position position="112"/>
    </location>
</feature>
<reference evidence="9" key="1">
    <citation type="submission" date="2022-03" db="EMBL/GenBank/DDBJ databases">
        <authorList>
            <person name="Martin H S."/>
        </authorList>
    </citation>
    <scope>NUCLEOTIDE SEQUENCE</scope>
</reference>
<evidence type="ECO:0000313" key="10">
    <source>
        <dbReference type="Proteomes" id="UP000837857"/>
    </source>
</evidence>
<keyword evidence="6" id="KW-0862">Zinc</keyword>
<dbReference type="InterPro" id="IPR006629">
    <property type="entry name" value="LITAF"/>
</dbReference>
<gene>
    <name evidence="9" type="ORF">IPOD504_LOCUS14400</name>
</gene>
<dbReference type="PROSITE" id="PS51837">
    <property type="entry name" value="LITAF"/>
    <property type="match status" value="1"/>
</dbReference>
<dbReference type="PANTHER" id="PTHR23292:SF14">
    <property type="entry name" value="FI16615P1-RELATED"/>
    <property type="match status" value="1"/>
</dbReference>
<dbReference type="InterPro" id="IPR037519">
    <property type="entry name" value="LITAF_fam"/>
</dbReference>
<dbReference type="PANTHER" id="PTHR23292">
    <property type="entry name" value="LIPOPOLYSACCHARIDE-INDUCED TUMOR NECROSIS FACTOR-ALPHA FACTOR"/>
    <property type="match status" value="1"/>
</dbReference>
<evidence type="ECO:0000313" key="9">
    <source>
        <dbReference type="EMBL" id="CAH2068537.1"/>
    </source>
</evidence>
<name>A0ABN8IZW5_9NEOP</name>
<dbReference type="EMBL" id="OW152817">
    <property type="protein sequence ID" value="CAH2068537.1"/>
    <property type="molecule type" value="Genomic_DNA"/>
</dbReference>
<evidence type="ECO:0000256" key="2">
    <source>
        <dbReference type="ARBA" id="ARBA00004481"/>
    </source>
</evidence>
<dbReference type="Proteomes" id="UP000837857">
    <property type="component" value="Chromosome 5"/>
</dbReference>
<feature type="domain" description="LITAF" evidence="8">
    <location>
        <begin position="30"/>
        <end position="112"/>
    </location>
</feature>
<keyword evidence="5" id="KW-0479">Metal-binding</keyword>